<protein>
    <submittedName>
        <fullName evidence="1">Uncharacterized protein</fullName>
    </submittedName>
</protein>
<keyword evidence="2" id="KW-1185">Reference proteome</keyword>
<reference evidence="1" key="1">
    <citation type="submission" date="2021-05" db="EMBL/GenBank/DDBJ databases">
        <authorList>
            <person name="Scholz U."/>
            <person name="Mascher M."/>
            <person name="Fiebig A."/>
        </authorList>
    </citation>
    <scope>NUCLEOTIDE SEQUENCE [LARGE SCALE GENOMIC DNA]</scope>
</reference>
<evidence type="ECO:0000313" key="2">
    <source>
        <dbReference type="Proteomes" id="UP001732700"/>
    </source>
</evidence>
<name>A0ACD6AKN2_AVESA</name>
<dbReference type="Proteomes" id="UP001732700">
    <property type="component" value="Chromosome 7D"/>
</dbReference>
<dbReference type="EnsemblPlants" id="AVESA.00010b.r2.7DG1395500.1">
    <property type="protein sequence ID" value="AVESA.00010b.r2.7DG1395500.1.CDS.1"/>
    <property type="gene ID" value="AVESA.00010b.r2.7DG1395500"/>
</dbReference>
<sequence length="461" mass="49263">MANDQRVRVVSHSIVKASGSFVTLASRVLAVSNLDLLPESIPVSLFCAYRKPTAGGFGDVVAVFKAKLPYLLDHFLPLTGRVVVDPRSGRPEVHCDNQGAELVVGEVGVALASMDYGNLGRSLAGTGVPVPYAADVALSVQLVSFACGGFAVAWGSNHTLVDGYSLCLIANAWSELARSGTIAAAPNHDRSVFRPRAPPRYGPSFGEAFTPLESKHLVSRLTTESSIVQRVYYVEGRDLATLRAQASRDVAGERGATHLEAISAYLWKAFAAVVGASDESCRMGWWVDGRRRLTAPVYKAAMRNYVGNVTTLVVAEAGVEEVQRRPLPDVASMVRDSIKSTATDEHFQELVDWVEEHSDAKYVETASVGLGSPVLAVTSFASFSFDTDFGFGPAALALPTGESCGRLCSGFVQIIAAPGGGGWILDMYVWPRLAAALDSDEHGMFKPLTAECLGLSQYSRL</sequence>
<proteinExistence type="predicted"/>
<reference evidence="1" key="2">
    <citation type="submission" date="2025-09" db="UniProtKB">
        <authorList>
            <consortium name="EnsemblPlants"/>
        </authorList>
    </citation>
    <scope>IDENTIFICATION</scope>
</reference>
<evidence type="ECO:0000313" key="1">
    <source>
        <dbReference type="EnsemblPlants" id="AVESA.00010b.r2.7DG1395500.1.CDS.1"/>
    </source>
</evidence>
<organism evidence="1 2">
    <name type="scientific">Avena sativa</name>
    <name type="common">Oat</name>
    <dbReference type="NCBI Taxonomy" id="4498"/>
    <lineage>
        <taxon>Eukaryota</taxon>
        <taxon>Viridiplantae</taxon>
        <taxon>Streptophyta</taxon>
        <taxon>Embryophyta</taxon>
        <taxon>Tracheophyta</taxon>
        <taxon>Spermatophyta</taxon>
        <taxon>Magnoliopsida</taxon>
        <taxon>Liliopsida</taxon>
        <taxon>Poales</taxon>
        <taxon>Poaceae</taxon>
        <taxon>BOP clade</taxon>
        <taxon>Pooideae</taxon>
        <taxon>Poodae</taxon>
        <taxon>Poeae</taxon>
        <taxon>Poeae Chloroplast Group 1 (Aveneae type)</taxon>
        <taxon>Aveninae</taxon>
        <taxon>Avena</taxon>
    </lineage>
</organism>
<accession>A0ACD6AKN2</accession>